<dbReference type="EMBL" id="BSXT01000746">
    <property type="protein sequence ID" value="GMF33536.1"/>
    <property type="molecule type" value="Genomic_DNA"/>
</dbReference>
<organism evidence="2 3">
    <name type="scientific">Phytophthora fragariaefolia</name>
    <dbReference type="NCBI Taxonomy" id="1490495"/>
    <lineage>
        <taxon>Eukaryota</taxon>
        <taxon>Sar</taxon>
        <taxon>Stramenopiles</taxon>
        <taxon>Oomycota</taxon>
        <taxon>Peronosporomycetes</taxon>
        <taxon>Peronosporales</taxon>
        <taxon>Peronosporaceae</taxon>
        <taxon>Phytophthora</taxon>
    </lineage>
</organism>
<evidence type="ECO:0000256" key="1">
    <source>
        <dbReference type="SAM" id="MobiDB-lite"/>
    </source>
</evidence>
<protein>
    <submittedName>
        <fullName evidence="2">Unnamed protein product</fullName>
    </submittedName>
</protein>
<feature type="region of interest" description="Disordered" evidence="1">
    <location>
        <begin position="1"/>
        <end position="69"/>
    </location>
</feature>
<evidence type="ECO:0000313" key="3">
    <source>
        <dbReference type="Proteomes" id="UP001165121"/>
    </source>
</evidence>
<proteinExistence type="predicted"/>
<sequence>MGGFTMEEPVSPPAGDFDPTTQDVDAAAPEAPHRLPSATATHVARETGPPGGSRVGGAPTTVNSHWRSSGSDDVAYTIVDRATRRCYGNHHEATARSRCSCYGVDSVHTACAVVEAPREQLCGKREAAAPSESHSHRKKKDDKPNLVILKVNSNRERSLRTLVDCGASNNFVRQQRLARLDFEEENYLEICWKYD</sequence>
<reference evidence="2" key="1">
    <citation type="submission" date="2023-04" db="EMBL/GenBank/DDBJ databases">
        <title>Phytophthora fragariaefolia NBRC 109709.</title>
        <authorList>
            <person name="Ichikawa N."/>
            <person name="Sato H."/>
            <person name="Tonouchi N."/>
        </authorList>
    </citation>
    <scope>NUCLEOTIDE SEQUENCE</scope>
    <source>
        <strain evidence="2">NBRC 109709</strain>
    </source>
</reference>
<name>A0A9W7CKU8_9STRA</name>
<comment type="caution">
    <text evidence="2">The sequence shown here is derived from an EMBL/GenBank/DDBJ whole genome shotgun (WGS) entry which is preliminary data.</text>
</comment>
<accession>A0A9W7CKU8</accession>
<feature type="region of interest" description="Disordered" evidence="1">
    <location>
        <begin position="125"/>
        <end position="146"/>
    </location>
</feature>
<dbReference type="Proteomes" id="UP001165121">
    <property type="component" value="Unassembled WGS sequence"/>
</dbReference>
<feature type="compositionally biased region" description="Polar residues" evidence="1">
    <location>
        <begin position="60"/>
        <end position="69"/>
    </location>
</feature>
<gene>
    <name evidence="2" type="ORF">Pfra01_000834800</name>
</gene>
<dbReference type="AlphaFoldDB" id="A0A9W7CKU8"/>
<keyword evidence="3" id="KW-1185">Reference proteome</keyword>
<evidence type="ECO:0000313" key="2">
    <source>
        <dbReference type="EMBL" id="GMF33536.1"/>
    </source>
</evidence>